<proteinExistence type="predicted"/>
<feature type="compositionally biased region" description="Polar residues" evidence="1">
    <location>
        <begin position="42"/>
        <end position="62"/>
    </location>
</feature>
<feature type="region of interest" description="Disordered" evidence="1">
    <location>
        <begin position="1"/>
        <end position="62"/>
    </location>
</feature>
<name>A0A0C9XAL0_9AGAR</name>
<dbReference type="Proteomes" id="UP000054477">
    <property type="component" value="Unassembled WGS sequence"/>
</dbReference>
<reference evidence="2 3" key="1">
    <citation type="submission" date="2014-04" db="EMBL/GenBank/DDBJ databases">
        <authorList>
            <consortium name="DOE Joint Genome Institute"/>
            <person name="Kuo A."/>
            <person name="Kohler A."/>
            <person name="Nagy L.G."/>
            <person name="Floudas D."/>
            <person name="Copeland A."/>
            <person name="Barry K.W."/>
            <person name="Cichocki N."/>
            <person name="Veneault-Fourrey C."/>
            <person name="LaButti K."/>
            <person name="Lindquist E.A."/>
            <person name="Lipzen A."/>
            <person name="Lundell T."/>
            <person name="Morin E."/>
            <person name="Murat C."/>
            <person name="Sun H."/>
            <person name="Tunlid A."/>
            <person name="Henrissat B."/>
            <person name="Grigoriev I.V."/>
            <person name="Hibbett D.S."/>
            <person name="Martin F."/>
            <person name="Nordberg H.P."/>
            <person name="Cantor M.N."/>
            <person name="Hua S.X."/>
        </authorList>
    </citation>
    <scope>NUCLEOTIDE SEQUENCE [LARGE SCALE GENOMIC DNA]</scope>
    <source>
        <strain evidence="2 3">LaAM-08-1</strain>
    </source>
</reference>
<gene>
    <name evidence="2" type="ORF">K443DRAFT_109854</name>
</gene>
<dbReference type="EMBL" id="KN838780">
    <property type="protein sequence ID" value="KIJ94751.1"/>
    <property type="molecule type" value="Genomic_DNA"/>
</dbReference>
<protein>
    <submittedName>
        <fullName evidence="2">Uncharacterized protein</fullName>
    </submittedName>
</protein>
<evidence type="ECO:0000313" key="2">
    <source>
        <dbReference type="EMBL" id="KIJ94751.1"/>
    </source>
</evidence>
<reference evidence="3" key="2">
    <citation type="submission" date="2015-01" db="EMBL/GenBank/DDBJ databases">
        <title>Evolutionary Origins and Diversification of the Mycorrhizal Mutualists.</title>
        <authorList>
            <consortium name="DOE Joint Genome Institute"/>
            <consortium name="Mycorrhizal Genomics Consortium"/>
            <person name="Kohler A."/>
            <person name="Kuo A."/>
            <person name="Nagy L.G."/>
            <person name="Floudas D."/>
            <person name="Copeland A."/>
            <person name="Barry K.W."/>
            <person name="Cichocki N."/>
            <person name="Veneault-Fourrey C."/>
            <person name="LaButti K."/>
            <person name="Lindquist E.A."/>
            <person name="Lipzen A."/>
            <person name="Lundell T."/>
            <person name="Morin E."/>
            <person name="Murat C."/>
            <person name="Riley R."/>
            <person name="Ohm R."/>
            <person name="Sun H."/>
            <person name="Tunlid A."/>
            <person name="Henrissat B."/>
            <person name="Grigoriev I.V."/>
            <person name="Hibbett D.S."/>
            <person name="Martin F."/>
        </authorList>
    </citation>
    <scope>NUCLEOTIDE SEQUENCE [LARGE SCALE GENOMIC DNA]</scope>
    <source>
        <strain evidence="3">LaAM-08-1</strain>
    </source>
</reference>
<dbReference type="OrthoDB" id="10486821at2759"/>
<evidence type="ECO:0000313" key="3">
    <source>
        <dbReference type="Proteomes" id="UP000054477"/>
    </source>
</evidence>
<dbReference type="AlphaFoldDB" id="A0A0C9XAL0"/>
<dbReference type="HOGENOM" id="CLU_2910318_0_0_1"/>
<evidence type="ECO:0000256" key="1">
    <source>
        <dbReference type="SAM" id="MobiDB-lite"/>
    </source>
</evidence>
<accession>A0A0C9XAL0</accession>
<feature type="compositionally biased region" description="Basic and acidic residues" evidence="1">
    <location>
        <begin position="10"/>
        <end position="19"/>
    </location>
</feature>
<organism evidence="2 3">
    <name type="scientific">Laccaria amethystina LaAM-08-1</name>
    <dbReference type="NCBI Taxonomy" id="1095629"/>
    <lineage>
        <taxon>Eukaryota</taxon>
        <taxon>Fungi</taxon>
        <taxon>Dikarya</taxon>
        <taxon>Basidiomycota</taxon>
        <taxon>Agaricomycotina</taxon>
        <taxon>Agaricomycetes</taxon>
        <taxon>Agaricomycetidae</taxon>
        <taxon>Agaricales</taxon>
        <taxon>Agaricineae</taxon>
        <taxon>Hydnangiaceae</taxon>
        <taxon>Laccaria</taxon>
    </lineage>
</organism>
<feature type="compositionally biased region" description="Basic and acidic residues" evidence="1">
    <location>
        <begin position="26"/>
        <end position="39"/>
    </location>
</feature>
<keyword evidence="3" id="KW-1185">Reference proteome</keyword>
<sequence length="62" mass="6871">TTATAIQLRQIHDEPDEGHALNQRDGPSEVDVRVSDHRPTAVATSSCLPHQERQTSTNNLRI</sequence>
<feature type="non-terminal residue" evidence="2">
    <location>
        <position position="62"/>
    </location>
</feature>